<feature type="transmembrane region" description="Helical" evidence="2">
    <location>
        <begin position="714"/>
        <end position="736"/>
    </location>
</feature>
<evidence type="ECO:0000256" key="1">
    <source>
        <dbReference type="SAM" id="MobiDB-lite"/>
    </source>
</evidence>
<feature type="region of interest" description="Disordered" evidence="1">
    <location>
        <begin position="82"/>
        <end position="113"/>
    </location>
</feature>
<sequence>MKNQRFRHLLTTTIACATLISLTAPHAFAESVSTDISNVDPIATSDIAPNTVVKEEETVNDLKDTVETVTETDKTTKDINDNSVTTGENNVTVKDAEPGKKPVGTQDRKGQENTLTWGVRSSFNNYSGGPTEMLDGATQNERKNQFTFDLESVTYDKETEKLEAKFKGGVRYQKYCDDNTKYTNCKLDLKIENPRIVISKAGSYVFAKISSKQYPDGNVYTNDGITETKPIAQLYTANADFKDENNKITWSEIPATLTTDGNKTFSDFYTVGGGLDPITFNFDKSKLTGDQSEYKRLSTDNAKYLVSPQSFNNEVLYENHRELFKFKGHVIVATADSTGSKVDKTGFSLLDRDLNEKHFKDVDLNWYGAVTFDEKNGDLYYVKNIEGNYKNVYKIHVHTKTGFSEPKLVYTFNDDVTTLGYNPHTGDVVAVSKKQTAIINSKSIVPLSLPSDQELVKEYGFTDAEHVYGNSYSFSPAATELLPMEDGTFILNANGSSAKKNSTNFYGLMVSINPRNKEKPARFLPESAMAWPNLKSNSARVKGNLIIRFNDNSSEAHVVAQSFRYENEKLIDLQGKNPVRGTASDIKSWGNAFITNEGTVIALDSKDGILKHVDIKTFKKIQDNTPDKYGRVLEDIAIPSGAKTASHHHGPLLQLDEGTFYVSAYDASKGEAEETYVLRKVYDPKFVPESFEEKPDIPDTDEQNNSSLSNTWKIILGVLGGLASIVGIFGVVNHFFGEQIRNFLQQFQR</sequence>
<evidence type="ECO:0000313" key="6">
    <source>
        <dbReference type="Proteomes" id="UP000033457"/>
    </source>
</evidence>
<dbReference type="RefSeq" id="WP_046440359.1">
    <property type="nucleotide sequence ID" value="NZ_CP011312.1"/>
</dbReference>
<dbReference type="STRING" id="35755.UL82_08595"/>
<evidence type="ECO:0000259" key="4">
    <source>
        <dbReference type="Pfam" id="PF04213"/>
    </source>
</evidence>
<keyword evidence="2" id="KW-1133">Transmembrane helix</keyword>
<feature type="signal peptide" evidence="3">
    <location>
        <begin position="1"/>
        <end position="29"/>
    </location>
</feature>
<proteinExistence type="predicted"/>
<evidence type="ECO:0000256" key="2">
    <source>
        <dbReference type="SAM" id="Phobius"/>
    </source>
</evidence>
<dbReference type="InterPro" id="IPR007331">
    <property type="entry name" value="Htaa"/>
</dbReference>
<keyword evidence="2" id="KW-0472">Membrane</keyword>
<name>A0A0F6R1I7_9CORY</name>
<feature type="compositionally biased region" description="Polar residues" evidence="1">
    <location>
        <begin position="82"/>
        <end position="92"/>
    </location>
</feature>
<dbReference type="OrthoDB" id="7210788at2"/>
<feature type="domain" description="Htaa" evidence="4">
    <location>
        <begin position="113"/>
        <end position="281"/>
    </location>
</feature>
<dbReference type="Pfam" id="PF04213">
    <property type="entry name" value="HtaA"/>
    <property type="match status" value="1"/>
</dbReference>
<dbReference type="AlphaFoldDB" id="A0A0F6R1I7"/>
<feature type="chain" id="PRO_5043119951" evidence="3">
    <location>
        <begin position="30"/>
        <end position="749"/>
    </location>
</feature>
<keyword evidence="3" id="KW-0732">Signal</keyword>
<reference evidence="5 6" key="1">
    <citation type="journal article" date="2015" name="Genome Announc.">
        <title>Complete Genome Sequence of Corynebacterium kutscheri DSM 20755, a Corynebacterial Type Strain with Remarkably Low G+C Content of Chromosomal DNA.</title>
        <authorList>
            <person name="Ruckert C."/>
            <person name="Albersmeier A."/>
            <person name="Winkler A."/>
            <person name="Tauch A."/>
        </authorList>
    </citation>
    <scope>NUCLEOTIDE SEQUENCE [LARGE SCALE GENOMIC DNA]</scope>
    <source>
        <strain evidence="5 6">DSM 20755</strain>
    </source>
</reference>
<keyword evidence="6" id="KW-1185">Reference proteome</keyword>
<evidence type="ECO:0000256" key="3">
    <source>
        <dbReference type="SAM" id="SignalP"/>
    </source>
</evidence>
<dbReference type="Proteomes" id="UP000033457">
    <property type="component" value="Chromosome"/>
</dbReference>
<dbReference type="KEGG" id="cku:UL82_08595"/>
<protein>
    <submittedName>
        <fullName evidence="5">Htaa protein</fullName>
    </submittedName>
</protein>
<evidence type="ECO:0000313" key="5">
    <source>
        <dbReference type="EMBL" id="AKE41875.1"/>
    </source>
</evidence>
<accession>A0A0F6R1I7</accession>
<gene>
    <name evidence="5" type="primary">htaF</name>
    <name evidence="5" type="ORF">UL82_08595</name>
</gene>
<organism evidence="5 6">
    <name type="scientific">Corynebacterium kutscheri</name>
    <dbReference type="NCBI Taxonomy" id="35755"/>
    <lineage>
        <taxon>Bacteria</taxon>
        <taxon>Bacillati</taxon>
        <taxon>Actinomycetota</taxon>
        <taxon>Actinomycetes</taxon>
        <taxon>Mycobacteriales</taxon>
        <taxon>Corynebacteriaceae</taxon>
        <taxon>Corynebacterium</taxon>
    </lineage>
</organism>
<dbReference type="EMBL" id="CP011312">
    <property type="protein sequence ID" value="AKE41875.1"/>
    <property type="molecule type" value="Genomic_DNA"/>
</dbReference>
<dbReference type="HOGENOM" id="CLU_368709_0_0_11"/>
<feature type="compositionally biased region" description="Basic and acidic residues" evidence="1">
    <location>
        <begin position="94"/>
        <end position="111"/>
    </location>
</feature>
<keyword evidence="2" id="KW-0812">Transmembrane</keyword>